<proteinExistence type="predicted"/>
<dbReference type="EMBL" id="AP023081">
    <property type="protein sequence ID" value="BCD88813.1"/>
    <property type="molecule type" value="Genomic_DNA"/>
</dbReference>
<protein>
    <recommendedName>
        <fullName evidence="3">Secreted protein</fullName>
    </recommendedName>
</protein>
<evidence type="ECO:0000313" key="2">
    <source>
        <dbReference type="Proteomes" id="UP001064896"/>
    </source>
</evidence>
<evidence type="ECO:0000313" key="1">
    <source>
        <dbReference type="EMBL" id="BCD88813.1"/>
    </source>
</evidence>
<organism evidence="1 2">
    <name type="scientific">Pseudomonas solani</name>
    <dbReference type="NCBI Taxonomy" id="2731552"/>
    <lineage>
        <taxon>Bacteria</taxon>
        <taxon>Pseudomonadati</taxon>
        <taxon>Pseudomonadota</taxon>
        <taxon>Gammaproteobacteria</taxon>
        <taxon>Pseudomonadales</taxon>
        <taxon>Pseudomonadaceae</taxon>
        <taxon>Pseudomonas</taxon>
    </lineage>
</organism>
<sequence length="71" mass="7435">MRGFVFCGVEAGEEGLVLLLQPLVAAGTDEKHVSPPVSEWNCLYLSVFVPAPAARSHWAAGGCGHIDLLSG</sequence>
<accession>A0ABM7LGX4</accession>
<evidence type="ECO:0008006" key="3">
    <source>
        <dbReference type="Google" id="ProtNLM"/>
    </source>
</evidence>
<name>A0ABM7LGX4_9PSED</name>
<keyword evidence="2" id="KW-1185">Reference proteome</keyword>
<reference evidence="1" key="1">
    <citation type="submission" date="2020-05" db="EMBL/GenBank/DDBJ databases">
        <title>Complete genome sequence of Pseudomonas sp. Sm006.</title>
        <authorList>
            <person name="Takeuchi K."/>
            <person name="Someya N."/>
        </authorList>
    </citation>
    <scope>NUCLEOTIDE SEQUENCE</scope>
    <source>
        <strain evidence="1">Sm006</strain>
    </source>
</reference>
<gene>
    <name evidence="1" type="ORF">PSm6_52200</name>
</gene>
<dbReference type="Proteomes" id="UP001064896">
    <property type="component" value="Chromosome"/>
</dbReference>